<dbReference type="Gene3D" id="2.150.10.10">
    <property type="entry name" value="Serralysin-like metalloprotease, C-terminal"/>
    <property type="match status" value="1"/>
</dbReference>
<dbReference type="GO" id="GO:0007154">
    <property type="term" value="P:cell communication"/>
    <property type="evidence" value="ECO:0007669"/>
    <property type="project" value="InterPro"/>
</dbReference>
<dbReference type="InterPro" id="IPR003343">
    <property type="entry name" value="Big_2"/>
</dbReference>
<dbReference type="SMART" id="SM00327">
    <property type="entry name" value="VWA"/>
    <property type="match status" value="1"/>
</dbReference>
<dbReference type="PROSITE" id="PS00330">
    <property type="entry name" value="HEMOLYSIN_CALCIUM"/>
    <property type="match status" value="3"/>
</dbReference>
<dbReference type="Gene3D" id="3.40.50.410">
    <property type="entry name" value="von Willebrand factor, type A domain"/>
    <property type="match status" value="1"/>
</dbReference>
<evidence type="ECO:0000259" key="4">
    <source>
        <dbReference type="PROSITE" id="PS50234"/>
    </source>
</evidence>
<dbReference type="SMART" id="SM00635">
    <property type="entry name" value="BID_2"/>
    <property type="match status" value="14"/>
</dbReference>
<dbReference type="InterPro" id="IPR018511">
    <property type="entry name" value="Hemolysin-typ_Ca-bd_CS"/>
</dbReference>
<dbReference type="SMART" id="SM00409">
    <property type="entry name" value="IG"/>
    <property type="match status" value="9"/>
</dbReference>
<reference evidence="6" key="1">
    <citation type="submission" date="2016-10" db="EMBL/GenBank/DDBJ databases">
        <authorList>
            <person name="Varghese N."/>
            <person name="Submissions S."/>
        </authorList>
    </citation>
    <scope>NUCLEOTIDE SEQUENCE [LARGE SCALE GENOMIC DNA]</scope>
    <source>
        <strain evidence="6">BS3782</strain>
    </source>
</reference>
<dbReference type="InterPro" id="IPR003599">
    <property type="entry name" value="Ig_sub"/>
</dbReference>
<keyword evidence="3" id="KW-0106">Calcium</keyword>
<dbReference type="InterPro" id="IPR019960">
    <property type="entry name" value="T1SS_VCA0849"/>
</dbReference>
<evidence type="ECO:0000313" key="5">
    <source>
        <dbReference type="EMBL" id="SDS17466.1"/>
    </source>
</evidence>
<dbReference type="InterPro" id="IPR002035">
    <property type="entry name" value="VWF_A"/>
</dbReference>
<sequence length="5413" mass="536189">MSSVVAIVKSIVGQVFAVSPEGIRRVLVEGDRLLVGDQVDTGAAGAITLELADGRILDLGRDTQWSGSDPGSSTDLAQATAQAAPSVDELQQAIAAGVDPTTALEATAAGPTAASSGGAAGGGHSFVALEATAARVDPTIGFPTEGLATAALATQDTTGGQTADTSTNALRESTLSLSATPTITEAGGVLVYTATLTQAPLTDLTITLSNGSVIVIAAGQTTGTVNVPLAPNDTVYNDPTQITVTVTGTTGGSGIVVTPPTVPAVTQVTDTVDTTTVTLSAGSTVTEGGQITYTATLTNPAQTPVTVTLSNGSTITIAAGNTTGSVNVSTPANDVYNNGSTVSTTITGATGGNFENLVPNPTPAVTTITDSADTTTVTLTAGSTVTEGGQITYTATLTNPAQTPVTVTLSNGSTITIAAGNTTGSVNVPTPANDVYNNGSTVSTTITGTTGGNFENLVPNPTPAVTTITDSVDDTGLSLTATGSVTEGGQITYTATLANPAQTPVTVTLSNGSTITIAAGNTTGSVDVPTSANDVYNNGSTVSTTITGASGGNFENLVPSTTPAVTTITDSLDNTGLSLSATGTVVEGGQITYTATLTNPAGTPMTVTLSNGAVITIEAGKTTGSVTVDTAANDVYNNGSTVSTTITGTTGGNFEQLTPSTEPALTTITDSKDDTGLSLSASTEVAEGGQILYTATLTNPAGTPVTVTLSNGAVITIAAGATTGSVSVDAPADDVYKDAAKVEVTIADAAGGNFENLVTDPAAAVTDVTDTLDTSTVSLTATADVVEGGTVVYTASVTAPVTGSPVLVTLSNGQTITIPVGSSSGSVNFVAPNDALAGGSSLSVKIDDAKGGNYERLEVDGKSADTSVTDTQDTTNLSLTASGSVDEGGQITYTATLTNAAGTPVTVTLSNGAVITIEAGKTTGSVTVDAPKDDVYKDNGTVEATIKDATGGNFENLVASDTPAVTTVNDTIDTSTVSLSATSNVTEGGTVVYTASVTSPVTGSPVIVTLSNGQTITIPVGSSSGSVNFVAPNDALAGGGSLSVKIDDAKGGNYEKLEVDGKSADTSVTDTPDTTTLSLSATDSVAEGGSIVYTATLTNTAGTPVTVTLSNGAVITIAAGATTGSVTVDAPKDDVYKDAGQVEVTIKDAAGGNFENLATNPAAAVTDVTDTVDTSTVNLTATSSVAEGGTVVYTASVSAPVTGSSVVVTLSNGQTITIPVGSSSGSVNFVAPNDALAGGGSLSVKIDDAKGGNYEKLEVDGKSADTLITDTADTTNLSLTATDTVDEGGQITYTATLTNAAGTPVTVTLSNGAVITIEAGKTTGSVTVDAPKDDVYKDAGTVEATIQDATGGNFENLVASDTPAVTTVNDTIDTSTVSLSATSSVAEGGTVVYTATVSAPVTGASVVVTLSNGQSITIPVGETTGSVNFVAPNSPLAGGSSLSVKIDGATGGNYEKLEVDGKSADTSVTDIADTTTLSLSATDSVAEGGSIVYTASLTNVAGTPVTVTLSNGAVITIAAGATTGSVTVDAPKDDVYKDAGTIEVTIKDATGGNFENLATNPAPAVTDVTDTLDTSTVNLTATSTVAEGGTVVYTASVSAPVTGSPVVVTLSNGQTITIPVGSSSGSVNFVAPNDAIAGGGSLSVKIDDAKGGNYEKLEVDGKSADTSITDTADTTNLSLTATGAVDEGGQITYTATLTNAAGTPVTVTLSNGAVITIEAGKTTGSVTIDAPKDDVYKDTGTVEATIKDATGGNFENLVASDTPAITTVTDTIDTSTVSLTATANVAEGGTVVYTASVSAPVTGSPVVVTLSNGQTITIPVGSSSGSVDFVAPNDALAGGGSLSVKIDDAKGGNYEKLEVDGKSADTSVADTADTTNLSLTATGAVDEGGQITYTATLTNAAGTPVTVTLSNGAVITIEAGKTTGSVTIDAPKDDVYKDNGTVEATIKDATGGNFENLVASDTPAVTSVNDTIDTSTVSLSATSNVAEGGTVVYTASVSAPVTGSPVVVTLSNGQTITIPVGSSSGSVDFVAPNDALAGGSSLSVKIDDAKGGNYEKLEVDSKSADTSVTDTQDTTNLSLTASGSVDEGGQITYTATLTNAAGTPVTVTLSNGAVITIEAGKTTGSVTIDAPKDDVYKDAGTVEATIKDATGGNFENLVASDTPAVTTVNDTIDTSTVSLSATANIAEGGTVVYTASVSAPVTGSPVVVTLSNGQTITIPVGSSSSSVNFVAPNDALAGGGSLSVKIDDAKGGNYEKLEVDGKSADTSVTDTADTTTLSLNATGSVAEGGSIVYTATLTNAAGTPVTVTLSNGAIITIAAGATAGSVTVDAPKDDVYKDAGTVEVTIKDAAGGNFENLATNPAAAVTDVTDTIDTSTVNLTATSTVAEGGTVVYTASVSAPVTGAPVVVTLSNGQTITIPVGSSSASVNFTAPNDALAGGGSLSVKIDGATGGNYEKLEIDGKSADTSVTDTADTTNLSLTATGTVDEGGQITYTATLTTAAGTPVTVTLSNGAVITIEAGKTTGSVTVDAPKDDVYKDAGTVEATIKDATGGNFENLVTSDTSAVTTVNDTIDTSTVSLSATSSVAEGGTVVYTASVTSPVTGSPVVVTLSNGQTITIPVGSSSGSVNFVAPNDALTGGGSLSVKIDDAKGGNYEKLEVDGKSADTSITDAADTTTLSLTATDSVAEGGSIVYTATLTNTAGTPVTVTLSNGAIITIAAGATAGSVTVDAPKDDVYKDAGQVEVTIKDAAGGNFENLATSPAAAVTEVTDTLDISTVNLTATSTVAEGGTVVYTASVSAPVTGSPVVVTLSNGQTITIPVGSSSASVNFTAPNDALTGGGSLSVKIDDAKGGNYEKLEVDSKSADTSVTDTQDTTNLSLTATGVVDEGGQITYTATLTNAAGTPVTVTLSNGAVITIEAGKITGSVTVDAPKDDVYKDAGTVEATIKDATGGGFENLVTSDTPAVTTVNDTIDSSTVSLSATSSVAEGGTVVYTASVSAPVTGSPVVVTLSNGQIITIPVGSSSASVNFTAPNDALTGGTSLSVKIDDAKGGNYEKLEVDGKSANTSVTDTQDTTNLSLTATGTVDEGGQITYTATLTNAAGTPVTVTLSNGAVITIEAGKITGSVTVDAPKDDVYKDAGTVEATIKDATGGGFEHLVTSDTPAVTTVNDTIDSSTVSLTATSSVAEGGTVVYTASVSAPVTGSPVVVTLSNGQVITIPVGSNSASVNFTAPNDALTGGGSLSVKIDDAKGGNYEKLEVDGKSANTSVTDTQDTTNLSLTATGVVDEGGQITYTATLTNAAGTPVTVTLSNGAVITIEAGKITGSVTVDAPKDDVYKDAGTVEATIQDATGGGFENLVTSDTPAVTTVNDTIDTSTVSLSATANIAEGGTVVYTASVSAPVTGSPVIVTLSNGQTITIPVGSSNASVNFTAPNDALTGGTSLSVKIDDAKGGNYEKLEVDGKSADTSVTDTADTTTLSLTATDSVAEGGSIVYTATLTNAAGTPVTVTLSNGAIITIAAGATAGSVTVDAPKDDVYKDAGQVEVTIKDAAGGNFEDLATSPTAAITDVTDTIDTSTVNLTATSAVAEGGTVVYTASVSAPVTGSPVVVTLSNGQTITIPVGSSSGSVNFVAPNDALAGGGSLSVKIDDAKGGNYEKLEVDGKSADTSITDAADTTTLSLSATDSVAEGGSIVYTATLTNAAGTPVSVTLSNGAIITIAAGATTGSVTVDAPKDDVYKDAGKVEVTIKDAAGGNFENLATSPTAAITDVTDTIDTSTVNLTATSAVAEGGTVVYTASVSAPVTGSPVVVTLSNGQTITIPVGSSSGSVNFVAPNDALAGGGSLSVKIDDAKGGNYEKLEVDGKSADTSVTDTQDTTNLSLTATGTVDEGGQITYTATLTNAAGTPVTVTLSNGAVITIEAGKTTGFVTVDAPKDDVYKDAGTVQATISTATGGNFENLVPSTAPAVTSITDTIDTSTVTLNATASAAEGGTVTYTATVGAPVTGSPVTVSLANGQTITIDVGKTTGTVTATAPNDALAGNAPLTNSITSVSGGNYENLVADKTPVSTTVTDTVDTTNLSLSATNSVAEGSQITYTATLTNAAGTPVTVTLSNGAVITIDAGRTTGTVTVDAPKDDVYKDAGTVQATISTAIGGNFENLVTSNTAAVTTVTDTIDKTEVSISGSTSITEGQNASYTVSLTHPAQTEVTLKIVYSGTAADGSDFTGVYTVKIPVGASSASFDVATLDDKLTEGTENFVVKIDSATGGNFENLAVSASNGSVSTSIIDNDAAPVLDLDANNSSGATGANYNVTFTEGTTGQGVSIGDTDLKITDPDSTMLTGATIVLTNRQPGDALNLGNSVNGISINANSQDGTVTLTLSGNATLADYMQQIKNISFTNSSEDPSTVPRIITVTVTDGSNYSNTATTTVNVVAVNDAPTSAPVNVTGTEDTPLILGWSTFGVSDVDSPAANLGVKITQLPGEGKLQYLDGATWKDVATNQTFSKADIDAGKLRFTPDANESGVDGYGGTGVGNKQADYAQIKFQPTDGQLLGNTGTVKIDITPVADAPSLSVADNSVKSTGLTKEVWTGLSGLGTDGNGAASGTLKSVIDGAGTPNSSGTVTNVQSDGSVTAGTASKTSGLIYLEAGKTYTFSGTGDDSLLVTIGGKNVAAITWGAGGNLNGSFTPTTSGYYTLDIYHHNQKGPGGYDVNLSVNGGAPVDLSSAGVPLYTGVADLAASGVTVSDLHGTNGEGYYDGYKLNEGAEGTSVHLSAIKTALTDTDGSESLSVKISGIPAGSVLTDGAGHTFTASTTNGEANVTGWNLGTLTVTPPPYYNGQFTLTVTSTSTEAHGGSAPSTAQIPVTVYPSVYNAVTATAADDTITGTDGNDIMVADIGGLTVVPGTNYNIAFMVDSSGSMSASSINAAKDSLTAVFNTLKQSMGGNSGTVNIFLVDFDNQVNKSVSVNLNDPNALTLLKSVLDSMSSGGGTNYEDVFKTTANWFQSADAIANTGAKNLTYFITDGKPTYYQSGEQTNPNLFGNVRLDDVITTTNYKLGQTYSGYLDSTHYLTIDSGGTVTLQTYKNQWGGHWSSSELGTLRAEGNGTYELSYRDGNGSSTGSNAIDNSTDSFALLNNVSTVEAIGLNKDVTLGDLKPYDSDQTPQTNIDPKDLANSIIGHTEATMPGADTVNGGDGNDLLFGDLVSFNGVAGEGYQAMQAFVAQQTGVDASKVTTSNVHQYITEHYTEFDVSGAHDGNDTLLGGAGNDILFGQGGNDLLDGGKGNDILLGGSGNDSLIGGQGNDILIGGSGADTFIWKAGDTGSDVIKDFKASEGDRIDLRDLLQGETGSTIDNFLKITTVDGVSSLQVSSGGKFNGADAAAATPDVTIKLEGNNWSSASINSLIAGSDPTIKVDHNNS</sequence>
<organism evidence="5 6">
    <name type="scientific">Pseudomonas lini</name>
    <dbReference type="NCBI Taxonomy" id="163011"/>
    <lineage>
        <taxon>Bacteria</taxon>
        <taxon>Pseudomonadati</taxon>
        <taxon>Pseudomonadota</taxon>
        <taxon>Gammaproteobacteria</taxon>
        <taxon>Pseudomonadales</taxon>
        <taxon>Pseudomonadaceae</taxon>
        <taxon>Pseudomonas</taxon>
    </lineage>
</organism>
<dbReference type="PRINTS" id="PR00313">
    <property type="entry name" value="CABNDNGRPT"/>
</dbReference>
<dbReference type="Pfam" id="PF00353">
    <property type="entry name" value="HemolysinCabind"/>
    <property type="match status" value="3"/>
</dbReference>
<proteinExistence type="predicted"/>
<dbReference type="NCBIfam" id="TIGR03661">
    <property type="entry name" value="T1SS_VCA0849"/>
    <property type="match status" value="1"/>
</dbReference>
<dbReference type="SUPFAM" id="SSF53300">
    <property type="entry name" value="vWA-like"/>
    <property type="match status" value="1"/>
</dbReference>
<keyword evidence="2" id="KW-0677">Repeat</keyword>
<dbReference type="GO" id="GO:0016020">
    <property type="term" value="C:membrane"/>
    <property type="evidence" value="ECO:0007669"/>
    <property type="project" value="InterPro"/>
</dbReference>
<dbReference type="InterPro" id="IPR011049">
    <property type="entry name" value="Serralysin-like_metalloprot_C"/>
</dbReference>
<dbReference type="Proteomes" id="UP000182814">
    <property type="component" value="Chromosome I"/>
</dbReference>
<dbReference type="InterPro" id="IPR047777">
    <property type="entry name" value="LapA-like_RM"/>
</dbReference>
<evidence type="ECO:0000313" key="6">
    <source>
        <dbReference type="Proteomes" id="UP000182814"/>
    </source>
</evidence>
<dbReference type="InterPro" id="IPR038081">
    <property type="entry name" value="CalX-like_sf"/>
</dbReference>
<dbReference type="SUPFAM" id="SSF141072">
    <property type="entry name" value="CalX-like"/>
    <property type="match status" value="1"/>
</dbReference>
<dbReference type="EMBL" id="LT629746">
    <property type="protein sequence ID" value="SDS17466.1"/>
    <property type="molecule type" value="Genomic_DNA"/>
</dbReference>
<keyword evidence="1" id="KW-0732">Signal</keyword>
<dbReference type="InterPro" id="IPR003644">
    <property type="entry name" value="Calx_beta"/>
</dbReference>
<dbReference type="RefSeq" id="WP_083377331.1">
    <property type="nucleotide sequence ID" value="NZ_LT629746.1"/>
</dbReference>
<dbReference type="InterPro" id="IPR036465">
    <property type="entry name" value="vWFA_dom_sf"/>
</dbReference>
<gene>
    <name evidence="5" type="ORF">SAMN04490191_0867</name>
</gene>
<evidence type="ECO:0000256" key="2">
    <source>
        <dbReference type="ARBA" id="ARBA00022737"/>
    </source>
</evidence>
<dbReference type="GO" id="GO:0005509">
    <property type="term" value="F:calcium ion binding"/>
    <property type="evidence" value="ECO:0007669"/>
    <property type="project" value="InterPro"/>
</dbReference>
<dbReference type="PROSITE" id="PS50234">
    <property type="entry name" value="VWFA"/>
    <property type="match status" value="1"/>
</dbReference>
<dbReference type="Pfam" id="PF20579">
    <property type="entry name" value="LapA"/>
    <property type="match status" value="41"/>
</dbReference>
<dbReference type="SMART" id="SM00237">
    <property type="entry name" value="Calx_beta"/>
    <property type="match status" value="1"/>
</dbReference>
<evidence type="ECO:0000256" key="1">
    <source>
        <dbReference type="ARBA" id="ARBA00022729"/>
    </source>
</evidence>
<dbReference type="Pfam" id="PF13519">
    <property type="entry name" value="VWA_2"/>
    <property type="match status" value="1"/>
</dbReference>
<name>A0A1H1Q246_9PSED</name>
<dbReference type="InterPro" id="IPR001343">
    <property type="entry name" value="Hemolysn_Ca-bd"/>
</dbReference>
<dbReference type="InterPro" id="IPR046779">
    <property type="entry name" value="LapA_adhesin_dom"/>
</dbReference>
<dbReference type="Gene3D" id="2.60.40.2030">
    <property type="match status" value="1"/>
</dbReference>
<evidence type="ECO:0000256" key="3">
    <source>
        <dbReference type="ARBA" id="ARBA00022837"/>
    </source>
</evidence>
<feature type="domain" description="VWFA" evidence="4">
    <location>
        <begin position="4903"/>
        <end position="5132"/>
    </location>
</feature>
<keyword evidence="6" id="KW-1185">Reference proteome</keyword>
<accession>A0A1H1Q246</accession>
<protein>
    <submittedName>
        <fullName evidence="5">Surface adhesion protein</fullName>
    </submittedName>
</protein>
<dbReference type="SUPFAM" id="SSF51120">
    <property type="entry name" value="beta-Roll"/>
    <property type="match status" value="1"/>
</dbReference>
<dbReference type="CDD" id="cd00198">
    <property type="entry name" value="vWFA"/>
    <property type="match status" value="1"/>
</dbReference>
<dbReference type="NCBIfam" id="NF033682">
    <property type="entry name" value="retention_LapA"/>
    <property type="match status" value="1"/>
</dbReference>